<evidence type="ECO:0000313" key="2">
    <source>
        <dbReference type="Proteomes" id="UP000307602"/>
    </source>
</evidence>
<keyword evidence="2" id="KW-1185">Reference proteome</keyword>
<dbReference type="RefSeq" id="WP_135877984.1">
    <property type="nucleotide sequence ID" value="NZ_SRSO01000022.1"/>
</dbReference>
<dbReference type="InterPro" id="IPR045617">
    <property type="entry name" value="DUF6445"/>
</dbReference>
<name>A0A4S1DU35_9FLAO</name>
<evidence type="ECO:0000313" key="1">
    <source>
        <dbReference type="EMBL" id="TGV01556.1"/>
    </source>
</evidence>
<accession>A0A4S1DU35</accession>
<dbReference type="Pfam" id="PF20043">
    <property type="entry name" value="DUF6445"/>
    <property type="match status" value="1"/>
</dbReference>
<dbReference type="AlphaFoldDB" id="A0A4S1DU35"/>
<gene>
    <name evidence="1" type="ORF">EM932_14845</name>
</gene>
<reference evidence="1 2" key="1">
    <citation type="submission" date="2019-04" db="EMBL/GenBank/DDBJ databases">
        <authorList>
            <person name="Liu A."/>
        </authorList>
    </citation>
    <scope>NUCLEOTIDE SEQUENCE [LARGE SCALE GENOMIC DNA]</scope>
    <source>
        <strain evidence="1 2">RZ03</strain>
    </source>
</reference>
<dbReference type="OrthoDB" id="4048724at2"/>
<sequence>MFKIIDNFYNNPDKIRDFALKCTYKKPISAKWNGLRSVEKHDSTKSTLFKIAELLNLKNKPNWKQIEISDNFWQRASVGMFNTLYSGEEDTIHFHYFTGRWSGVCYLAPEQFCKEKIALSFFRHKEKGITTVDSLDKEDVLNIKKDLENESLWEVIDTVEMKYNRMIVFDGQYFHKASDGFGTSPNDCRLTQLFGFN</sequence>
<dbReference type="Proteomes" id="UP000307602">
    <property type="component" value="Unassembled WGS sequence"/>
</dbReference>
<protein>
    <submittedName>
        <fullName evidence="1">Uncharacterized protein</fullName>
    </submittedName>
</protein>
<comment type="caution">
    <text evidence="1">The sequence shown here is derived from an EMBL/GenBank/DDBJ whole genome shotgun (WGS) entry which is preliminary data.</text>
</comment>
<dbReference type="EMBL" id="SRSO01000022">
    <property type="protein sequence ID" value="TGV01556.1"/>
    <property type="molecule type" value="Genomic_DNA"/>
</dbReference>
<proteinExistence type="predicted"/>
<organism evidence="1 2">
    <name type="scientific">Flavivirga rizhaonensis</name>
    <dbReference type="NCBI Taxonomy" id="2559571"/>
    <lineage>
        <taxon>Bacteria</taxon>
        <taxon>Pseudomonadati</taxon>
        <taxon>Bacteroidota</taxon>
        <taxon>Flavobacteriia</taxon>
        <taxon>Flavobacteriales</taxon>
        <taxon>Flavobacteriaceae</taxon>
        <taxon>Flavivirga</taxon>
    </lineage>
</organism>